<dbReference type="EMBL" id="JBHFFA010000003">
    <property type="protein sequence ID" value="KAL2633612.1"/>
    <property type="molecule type" value="Genomic_DNA"/>
</dbReference>
<protein>
    <submittedName>
        <fullName evidence="2">Uncharacterized protein</fullName>
    </submittedName>
</protein>
<organism evidence="2 3">
    <name type="scientific">Riccia fluitans</name>
    <dbReference type="NCBI Taxonomy" id="41844"/>
    <lineage>
        <taxon>Eukaryota</taxon>
        <taxon>Viridiplantae</taxon>
        <taxon>Streptophyta</taxon>
        <taxon>Embryophyta</taxon>
        <taxon>Marchantiophyta</taxon>
        <taxon>Marchantiopsida</taxon>
        <taxon>Marchantiidae</taxon>
        <taxon>Marchantiales</taxon>
        <taxon>Ricciaceae</taxon>
        <taxon>Riccia</taxon>
    </lineage>
</organism>
<evidence type="ECO:0000313" key="2">
    <source>
        <dbReference type="EMBL" id="KAL2633612.1"/>
    </source>
</evidence>
<comment type="caution">
    <text evidence="2">The sequence shown here is derived from an EMBL/GenBank/DDBJ whole genome shotgun (WGS) entry which is preliminary data.</text>
</comment>
<evidence type="ECO:0000313" key="3">
    <source>
        <dbReference type="Proteomes" id="UP001605036"/>
    </source>
</evidence>
<name>A0ABD1YV64_9MARC</name>
<feature type="region of interest" description="Disordered" evidence="1">
    <location>
        <begin position="23"/>
        <end position="47"/>
    </location>
</feature>
<feature type="region of interest" description="Disordered" evidence="1">
    <location>
        <begin position="112"/>
        <end position="146"/>
    </location>
</feature>
<sequence length="171" mass="19514">MNKSKNTKRDRITGIEGRPRVWKSITLEPRAPSQDDLALGDPRNELEEGNRLEQRNIYHQHLESCANFDPRAAEREGSECKLPARMKSVKQHAKNQPPSDVLGQLERLSRPIEQKRDCAQVANRRSPTKWKSDKIAGSPGHPSCVPAQRRYTWSRRLGWVGATSDRSLTRP</sequence>
<dbReference type="Proteomes" id="UP001605036">
    <property type="component" value="Unassembled WGS sequence"/>
</dbReference>
<keyword evidence="3" id="KW-1185">Reference proteome</keyword>
<gene>
    <name evidence="2" type="ORF">R1flu_005091</name>
</gene>
<dbReference type="AlphaFoldDB" id="A0ABD1YV64"/>
<reference evidence="2 3" key="1">
    <citation type="submission" date="2024-09" db="EMBL/GenBank/DDBJ databases">
        <title>Chromosome-scale assembly of Riccia fluitans.</title>
        <authorList>
            <person name="Paukszto L."/>
            <person name="Sawicki J."/>
            <person name="Karawczyk K."/>
            <person name="Piernik-Szablinska J."/>
            <person name="Szczecinska M."/>
            <person name="Mazdziarz M."/>
        </authorList>
    </citation>
    <scope>NUCLEOTIDE SEQUENCE [LARGE SCALE GENOMIC DNA]</scope>
    <source>
        <strain evidence="2">Rf_01</strain>
        <tissue evidence="2">Aerial parts of the thallus</tissue>
    </source>
</reference>
<evidence type="ECO:0000256" key="1">
    <source>
        <dbReference type="SAM" id="MobiDB-lite"/>
    </source>
</evidence>
<proteinExistence type="predicted"/>
<accession>A0ABD1YV64</accession>